<evidence type="ECO:0000313" key="5">
    <source>
        <dbReference type="Proteomes" id="UP000748308"/>
    </source>
</evidence>
<feature type="domain" description="Fido" evidence="3">
    <location>
        <begin position="108"/>
        <end position="267"/>
    </location>
</feature>
<evidence type="ECO:0000256" key="1">
    <source>
        <dbReference type="PIRSR" id="PIRSR640198-1"/>
    </source>
</evidence>
<dbReference type="Gene3D" id="1.10.3290.10">
    <property type="entry name" value="Fido-like domain"/>
    <property type="match status" value="1"/>
</dbReference>
<reference evidence="4" key="1">
    <citation type="submission" date="2019-03" db="EMBL/GenBank/DDBJ databases">
        <title>Lake Tanganyika Metagenome-Assembled Genomes (MAGs).</title>
        <authorList>
            <person name="Tran P."/>
        </authorList>
    </citation>
    <scope>NUCLEOTIDE SEQUENCE</scope>
    <source>
        <strain evidence="4">M_DeepCast_400m_m2_100</strain>
    </source>
</reference>
<dbReference type="PANTHER" id="PTHR13504:SF38">
    <property type="entry name" value="FIDO DOMAIN-CONTAINING PROTEIN"/>
    <property type="match status" value="1"/>
</dbReference>
<dbReference type="InterPro" id="IPR036597">
    <property type="entry name" value="Fido-like_dom_sf"/>
</dbReference>
<sequence length="353" mass="40314">MMTLRQFARRPKTVGATAAWYLSDLGQARGRQDLFTRQSPQTLKTLREHAMVESAVSSNRIEGVEVDRARIGTIVFGKALLRDRGEEEVRGYRNALQLIHERGRDLPVSEETIRGLHRVTRGEIWDAGVYKDRDGDIIERFPDGRERIRFRTVPAARTPACMGELVELWQECLDQQWVHPLLALGAFNLDLLCIHPFRDGNGRVSRLLLLLQAYHLGYEVGRYISLERTIEENKERYYETLERSSQGWHESGHDPWPYLSFILYILKTAYAEFERRVGEVKSPRGVKTERIRSAVDAFAAEFTLADLERACPGVSRDLIRRVLRGLRAAGDIECLGRGPGAQWRKGGTTPKKG</sequence>
<dbReference type="SUPFAM" id="SSF140931">
    <property type="entry name" value="Fic-like"/>
    <property type="match status" value="1"/>
</dbReference>
<feature type="active site" evidence="1">
    <location>
        <position position="195"/>
    </location>
</feature>
<feature type="binding site" evidence="2">
    <location>
        <begin position="199"/>
        <end position="206"/>
    </location>
    <ligand>
        <name>ATP</name>
        <dbReference type="ChEBI" id="CHEBI:30616"/>
    </ligand>
</feature>
<dbReference type="Pfam" id="PF02661">
    <property type="entry name" value="Fic"/>
    <property type="match status" value="1"/>
</dbReference>
<name>A0A937X972_UNCEI</name>
<dbReference type="GO" id="GO:0005524">
    <property type="term" value="F:ATP binding"/>
    <property type="evidence" value="ECO:0007669"/>
    <property type="project" value="UniProtKB-KW"/>
</dbReference>
<dbReference type="PROSITE" id="PS51459">
    <property type="entry name" value="FIDO"/>
    <property type="match status" value="1"/>
</dbReference>
<evidence type="ECO:0000256" key="2">
    <source>
        <dbReference type="PIRSR" id="PIRSR640198-2"/>
    </source>
</evidence>
<accession>A0A937X972</accession>
<keyword evidence="2" id="KW-0547">Nucleotide-binding</keyword>
<evidence type="ECO:0000313" key="4">
    <source>
        <dbReference type="EMBL" id="MBM3317991.1"/>
    </source>
</evidence>
<proteinExistence type="predicted"/>
<comment type="caution">
    <text evidence="4">The sequence shown here is derived from an EMBL/GenBank/DDBJ whole genome shotgun (WGS) entry which is preliminary data.</text>
</comment>
<evidence type="ECO:0000259" key="3">
    <source>
        <dbReference type="PROSITE" id="PS51459"/>
    </source>
</evidence>
<dbReference type="AlphaFoldDB" id="A0A937X972"/>
<organism evidence="4 5">
    <name type="scientific">Eiseniibacteriota bacterium</name>
    <dbReference type="NCBI Taxonomy" id="2212470"/>
    <lineage>
        <taxon>Bacteria</taxon>
        <taxon>Candidatus Eiseniibacteriota</taxon>
    </lineage>
</organism>
<protein>
    <submittedName>
        <fullName evidence="4">Fic family protein</fullName>
    </submittedName>
</protein>
<dbReference type="Proteomes" id="UP000748308">
    <property type="component" value="Unassembled WGS sequence"/>
</dbReference>
<dbReference type="PANTHER" id="PTHR13504">
    <property type="entry name" value="FIDO DOMAIN-CONTAINING PROTEIN DDB_G0283145"/>
    <property type="match status" value="1"/>
</dbReference>
<gene>
    <name evidence="4" type="ORF">FJY75_09060</name>
</gene>
<feature type="binding site" evidence="2">
    <location>
        <begin position="237"/>
        <end position="238"/>
    </location>
    <ligand>
        <name>ATP</name>
        <dbReference type="ChEBI" id="CHEBI:30616"/>
    </ligand>
</feature>
<dbReference type="InterPro" id="IPR003812">
    <property type="entry name" value="Fido"/>
</dbReference>
<dbReference type="InterPro" id="IPR040198">
    <property type="entry name" value="Fido_containing"/>
</dbReference>
<keyword evidence="2" id="KW-0067">ATP-binding</keyword>
<dbReference type="EMBL" id="VGIY01000234">
    <property type="protein sequence ID" value="MBM3317991.1"/>
    <property type="molecule type" value="Genomic_DNA"/>
</dbReference>